<dbReference type="Pfam" id="PF02600">
    <property type="entry name" value="DsbB"/>
    <property type="match status" value="1"/>
</dbReference>
<feature type="transmembrane region" description="Helical" evidence="5">
    <location>
        <begin position="140"/>
        <end position="160"/>
    </location>
</feature>
<organism evidence="6 7">
    <name type="scientific">Lichenifustis flavocetrariae</name>
    <dbReference type="NCBI Taxonomy" id="2949735"/>
    <lineage>
        <taxon>Bacteria</taxon>
        <taxon>Pseudomonadati</taxon>
        <taxon>Pseudomonadota</taxon>
        <taxon>Alphaproteobacteria</taxon>
        <taxon>Hyphomicrobiales</taxon>
        <taxon>Lichenihabitantaceae</taxon>
        <taxon>Lichenifustis</taxon>
    </lineage>
</organism>
<dbReference type="GO" id="GO:0006457">
    <property type="term" value="P:protein folding"/>
    <property type="evidence" value="ECO:0007669"/>
    <property type="project" value="InterPro"/>
</dbReference>
<keyword evidence="7" id="KW-1185">Reference proteome</keyword>
<dbReference type="InterPro" id="IPR023380">
    <property type="entry name" value="DsbB-like_sf"/>
</dbReference>
<reference evidence="6" key="1">
    <citation type="submission" date="2022-05" db="EMBL/GenBank/DDBJ databases">
        <authorList>
            <person name="Pankratov T."/>
        </authorList>
    </citation>
    <scope>NUCLEOTIDE SEQUENCE</scope>
    <source>
        <strain evidence="6">BP6-180914</strain>
    </source>
</reference>
<evidence type="ECO:0000313" key="6">
    <source>
        <dbReference type="EMBL" id="MCW6507497.1"/>
    </source>
</evidence>
<dbReference type="InterPro" id="IPR003752">
    <property type="entry name" value="DiS_bond_form_DsbB/BdbC"/>
</dbReference>
<dbReference type="AlphaFoldDB" id="A0AA41Z1F0"/>
<name>A0AA41Z1F0_9HYPH</name>
<dbReference type="SUPFAM" id="SSF158442">
    <property type="entry name" value="DsbB-like"/>
    <property type="match status" value="1"/>
</dbReference>
<dbReference type="Proteomes" id="UP001165667">
    <property type="component" value="Unassembled WGS sequence"/>
</dbReference>
<dbReference type="PIRSF" id="PIRSF033913">
    <property type="entry name" value="S-S_format_DsbB"/>
    <property type="match status" value="1"/>
</dbReference>
<dbReference type="GO" id="GO:0015035">
    <property type="term" value="F:protein-disulfide reductase activity"/>
    <property type="evidence" value="ECO:0007669"/>
    <property type="project" value="InterPro"/>
</dbReference>
<proteinExistence type="predicted"/>
<dbReference type="InterPro" id="IPR024199">
    <property type="entry name" value="Uncharacterised_DsbB"/>
</dbReference>
<evidence type="ECO:0000313" key="7">
    <source>
        <dbReference type="Proteomes" id="UP001165667"/>
    </source>
</evidence>
<keyword evidence="4 5" id="KW-0472">Membrane</keyword>
<evidence type="ECO:0000256" key="2">
    <source>
        <dbReference type="ARBA" id="ARBA00022692"/>
    </source>
</evidence>
<evidence type="ECO:0000256" key="1">
    <source>
        <dbReference type="ARBA" id="ARBA00004141"/>
    </source>
</evidence>
<feature type="transmembrane region" description="Helical" evidence="5">
    <location>
        <begin position="43"/>
        <end position="60"/>
    </location>
</feature>
<dbReference type="GO" id="GO:0016020">
    <property type="term" value="C:membrane"/>
    <property type="evidence" value="ECO:0007669"/>
    <property type="project" value="UniProtKB-SubCell"/>
</dbReference>
<dbReference type="EMBL" id="JAMOIM010000003">
    <property type="protein sequence ID" value="MCW6507497.1"/>
    <property type="molecule type" value="Genomic_DNA"/>
</dbReference>
<comment type="caution">
    <text evidence="6">The sequence shown here is derived from an EMBL/GenBank/DDBJ whole genome shotgun (WGS) entry which is preliminary data.</text>
</comment>
<accession>A0AA41Z1F0</accession>
<dbReference type="RefSeq" id="WP_282583867.1">
    <property type="nucleotide sequence ID" value="NZ_JAMOIM010000003.1"/>
</dbReference>
<protein>
    <submittedName>
        <fullName evidence="6">Disulfide bond formation protein B</fullName>
    </submittedName>
</protein>
<comment type="subcellular location">
    <subcellularLocation>
        <location evidence="1">Membrane</location>
        <topology evidence="1">Multi-pass membrane protein</topology>
    </subcellularLocation>
</comment>
<evidence type="ECO:0000256" key="5">
    <source>
        <dbReference type="SAM" id="Phobius"/>
    </source>
</evidence>
<evidence type="ECO:0000256" key="4">
    <source>
        <dbReference type="ARBA" id="ARBA00023136"/>
    </source>
</evidence>
<sequence length="166" mass="17470">MPSSTSTRLALAIALAAFVTIAMAWGFQWAGYAPCELCLKERLPYYAGVPLALLVAWIAWSGRAGVVPAGFVALALIFAAGAALGIYHTGVEWHFWPGPTSCTGSLDHPAAVSDFLHQLQTTQVVQCDAPALHVAGLSLAAWNVLVCMGLFAAAATGFTVSDRPRR</sequence>
<keyword evidence="3 5" id="KW-1133">Transmembrane helix</keyword>
<evidence type="ECO:0000256" key="3">
    <source>
        <dbReference type="ARBA" id="ARBA00022989"/>
    </source>
</evidence>
<feature type="transmembrane region" description="Helical" evidence="5">
    <location>
        <begin position="67"/>
        <end position="87"/>
    </location>
</feature>
<keyword evidence="2 5" id="KW-0812">Transmembrane</keyword>
<gene>
    <name evidence="6" type="ORF">M8523_05620</name>
</gene>
<dbReference type="Gene3D" id="1.20.1550.10">
    <property type="entry name" value="DsbB-like"/>
    <property type="match status" value="1"/>
</dbReference>